<dbReference type="Pfam" id="PF01522">
    <property type="entry name" value="Polysacc_deac_1"/>
    <property type="match status" value="1"/>
</dbReference>
<evidence type="ECO:0000313" key="9">
    <source>
        <dbReference type="Proteomes" id="UP000310158"/>
    </source>
</evidence>
<dbReference type="InterPro" id="IPR002509">
    <property type="entry name" value="NODB_dom"/>
</dbReference>
<feature type="domain" description="NodB homology" evidence="7">
    <location>
        <begin position="28"/>
        <end position="214"/>
    </location>
</feature>
<dbReference type="SUPFAM" id="SSF88713">
    <property type="entry name" value="Glycoside hydrolase/deacetylase"/>
    <property type="match status" value="1"/>
</dbReference>
<dbReference type="AlphaFoldDB" id="A0A4S4M5W7"/>
<dbReference type="InterPro" id="IPR002018">
    <property type="entry name" value="CarbesteraseB"/>
</dbReference>
<evidence type="ECO:0000259" key="7">
    <source>
        <dbReference type="PROSITE" id="PS51677"/>
    </source>
</evidence>
<evidence type="ECO:0000256" key="3">
    <source>
        <dbReference type="ARBA" id="ARBA00022622"/>
    </source>
</evidence>
<dbReference type="GO" id="GO:0005886">
    <property type="term" value="C:plasma membrane"/>
    <property type="evidence" value="ECO:0007669"/>
    <property type="project" value="UniProtKB-SubCell"/>
</dbReference>
<gene>
    <name evidence="8" type="ORF">EW146_g2735</name>
</gene>
<evidence type="ECO:0000256" key="6">
    <source>
        <dbReference type="ARBA" id="ARBA00023316"/>
    </source>
</evidence>
<sequence length="868" mass="98845">MPPRVLIGFGVDVDAVAGWLGSYGGEDSPLDISRGMFAGEVGVPRLLKLFDKYKMRTTWFIPGHSLETFPEQMAAVRDAGHEIGLHGYSHENPVSMTFEQQKDILDHTYDLLTEFNNGVPPRGSVAPWWETSKEGTELLLEKGIEYGEPLQLFWYLDRRYLLLTFLSDHSNMAHDSQAYYLRDQDTWTKIDYAAKAHTWMKPLQKGKESGLVEIPANWYIITYLDDLPPMMFIKASANSHGWVSCVDFSSICHCLRRHEVDTRDVEQLWKDTFEYLYREEESFVFPITIHPDVNVLMSSSCLQVSFSRLTFYNLFTALQERFIDWVNTHDGVSWVPMIEMANEFRKRVMPAEGAVMPRGFANCHMPYIPRDLRILCHFRPATVTQRRKLFLPADGAQPNNDGQAVGTPFEDKVGLGAATENPLFVNLVIPPSFPTKTGFPVRIYIHGGFLQFGSPHGLKAQAQYIAEERSEVWVNIGYRLSAFGFLACDKPKVKGNFGFKDQWLALQWVKNNISAFGGGDLYVLRTAHYLMKSNGFLGDANNIQITGLSAGAHSVHQILHHASRLPAGEQAPFHSAVLQSNAIVSNPKKPQELRHQFQVLCRALDLDPEGPDVLSVLQDPDQVPFETIIKIIETEKLGLFGTFRGCMDDEWMSSSPNPMTWQRSGGFARGLLEHGVRSVIIGDLSEEWYLYSIAHPIEQKSDISTNLDRYYPHDLTEKMAKLYADLPEDAGAEAFTRQFGVILADGQVHLPLRLLHRDLLNAGYPVLRYEIRWTPEQVRPKGYVTHATDRVLWAFRLPVFQYSQVEVARRWLTEIAAEVQKLEKEGRSNRGVKKVLTLREDTTIEWMEDARWDEVIKIRKVLSGEEDL</sequence>
<name>A0A4S4M5W7_9AGAM</name>
<dbReference type="SUPFAM" id="SSF53474">
    <property type="entry name" value="alpha/beta-Hydrolases"/>
    <property type="match status" value="1"/>
</dbReference>
<proteinExistence type="predicted"/>
<dbReference type="InterPro" id="IPR011330">
    <property type="entry name" value="Glyco_hydro/deAcase_b/a-brl"/>
</dbReference>
<dbReference type="PANTHER" id="PTHR47561:SF1">
    <property type="entry name" value="POLYSACCHARIDE DEACETYLASE FAMILY PROTEIN (AFU_ORTHOLOGUE AFUA_6G05030)"/>
    <property type="match status" value="1"/>
</dbReference>
<accession>A0A4S4M5W7</accession>
<organism evidence="8 9">
    <name type="scientific">Bondarzewia mesenterica</name>
    <dbReference type="NCBI Taxonomy" id="1095465"/>
    <lineage>
        <taxon>Eukaryota</taxon>
        <taxon>Fungi</taxon>
        <taxon>Dikarya</taxon>
        <taxon>Basidiomycota</taxon>
        <taxon>Agaricomycotina</taxon>
        <taxon>Agaricomycetes</taxon>
        <taxon>Russulales</taxon>
        <taxon>Bondarzewiaceae</taxon>
        <taxon>Bondarzewia</taxon>
    </lineage>
</organism>
<dbReference type="Proteomes" id="UP000310158">
    <property type="component" value="Unassembled WGS sequence"/>
</dbReference>
<dbReference type="InterPro" id="IPR029058">
    <property type="entry name" value="AB_hydrolase_fold"/>
</dbReference>
<evidence type="ECO:0000313" key="8">
    <source>
        <dbReference type="EMBL" id="THH18200.1"/>
    </source>
</evidence>
<keyword evidence="3" id="KW-0325">Glycoprotein</keyword>
<evidence type="ECO:0000256" key="2">
    <source>
        <dbReference type="ARBA" id="ARBA00022475"/>
    </source>
</evidence>
<protein>
    <recommendedName>
        <fullName evidence="7">NodB homology domain-containing protein</fullName>
    </recommendedName>
</protein>
<dbReference type="OrthoDB" id="3162524at2759"/>
<evidence type="ECO:0000256" key="5">
    <source>
        <dbReference type="ARBA" id="ARBA00023288"/>
    </source>
</evidence>
<reference evidence="8 9" key="1">
    <citation type="submission" date="2019-02" db="EMBL/GenBank/DDBJ databases">
        <title>Genome sequencing of the rare red list fungi Bondarzewia mesenterica.</title>
        <authorList>
            <person name="Buettner E."/>
            <person name="Kellner H."/>
        </authorList>
    </citation>
    <scope>NUCLEOTIDE SEQUENCE [LARGE SCALE GENOMIC DNA]</scope>
    <source>
        <strain evidence="8 9">DSM 108281</strain>
    </source>
</reference>
<keyword evidence="5" id="KW-0449">Lipoprotein</keyword>
<keyword evidence="9" id="KW-1185">Reference proteome</keyword>
<dbReference type="Gene3D" id="3.40.50.1820">
    <property type="entry name" value="alpha/beta hydrolase"/>
    <property type="match status" value="1"/>
</dbReference>
<dbReference type="GO" id="GO:0016810">
    <property type="term" value="F:hydrolase activity, acting on carbon-nitrogen (but not peptide) bonds"/>
    <property type="evidence" value="ECO:0007669"/>
    <property type="project" value="InterPro"/>
</dbReference>
<keyword evidence="3" id="KW-0336">GPI-anchor</keyword>
<keyword evidence="6" id="KW-0961">Cell wall biogenesis/degradation</keyword>
<dbReference type="PROSITE" id="PS51677">
    <property type="entry name" value="NODB"/>
    <property type="match status" value="1"/>
</dbReference>
<keyword evidence="4" id="KW-0472">Membrane</keyword>
<dbReference type="GO" id="GO:0098552">
    <property type="term" value="C:side of membrane"/>
    <property type="evidence" value="ECO:0007669"/>
    <property type="project" value="UniProtKB-KW"/>
</dbReference>
<dbReference type="Gene3D" id="3.20.20.370">
    <property type="entry name" value="Glycoside hydrolase/deacetylase"/>
    <property type="match status" value="1"/>
</dbReference>
<comment type="subcellular location">
    <subcellularLocation>
        <location evidence="1">Cell membrane</location>
        <topology evidence="1">Lipid-anchor</topology>
        <topology evidence="1">GPI-anchor</topology>
    </subcellularLocation>
</comment>
<dbReference type="PANTHER" id="PTHR47561">
    <property type="entry name" value="POLYSACCHARIDE DEACETYLASE FAMILY PROTEIN (AFU_ORTHOLOGUE AFUA_6G05030)"/>
    <property type="match status" value="1"/>
</dbReference>
<comment type="caution">
    <text evidence="8">The sequence shown here is derived from an EMBL/GenBank/DDBJ whole genome shotgun (WGS) entry which is preliminary data.</text>
</comment>
<dbReference type="GO" id="GO:0005975">
    <property type="term" value="P:carbohydrate metabolic process"/>
    <property type="evidence" value="ECO:0007669"/>
    <property type="project" value="InterPro"/>
</dbReference>
<dbReference type="EMBL" id="SGPL01000083">
    <property type="protein sequence ID" value="THH18200.1"/>
    <property type="molecule type" value="Genomic_DNA"/>
</dbReference>
<evidence type="ECO:0000256" key="1">
    <source>
        <dbReference type="ARBA" id="ARBA00004609"/>
    </source>
</evidence>
<evidence type="ECO:0000256" key="4">
    <source>
        <dbReference type="ARBA" id="ARBA00023136"/>
    </source>
</evidence>
<dbReference type="Pfam" id="PF00135">
    <property type="entry name" value="COesterase"/>
    <property type="match status" value="2"/>
</dbReference>
<dbReference type="CDD" id="cd10938">
    <property type="entry name" value="CE4_HpPgdA_like"/>
    <property type="match status" value="1"/>
</dbReference>
<dbReference type="InterPro" id="IPR037950">
    <property type="entry name" value="PgdA-like"/>
</dbReference>
<dbReference type="GO" id="GO:0071555">
    <property type="term" value="P:cell wall organization"/>
    <property type="evidence" value="ECO:0007669"/>
    <property type="project" value="UniProtKB-KW"/>
</dbReference>
<keyword evidence="2" id="KW-1003">Cell membrane</keyword>